<dbReference type="STRING" id="398512.Bccel_2161"/>
<dbReference type="Proteomes" id="UP000036923">
    <property type="component" value="Unassembled WGS sequence"/>
</dbReference>
<proteinExistence type="predicted"/>
<dbReference type="eggNOG" id="ENOG50330W0">
    <property type="taxonomic scope" value="Bacteria"/>
</dbReference>
<evidence type="ECO:0000313" key="1">
    <source>
        <dbReference type="EMBL" id="KNY26896.1"/>
    </source>
</evidence>
<reference evidence="2" key="1">
    <citation type="submission" date="2015-07" db="EMBL/GenBank/DDBJ databases">
        <title>Near-Complete Genome Sequence of the Cellulolytic Bacterium Bacteroides (Pseudobacteroides) cellulosolvens ATCC 35603.</title>
        <authorList>
            <person name="Dassa B."/>
            <person name="Utturkar S.M."/>
            <person name="Klingeman D.M."/>
            <person name="Hurt R.A."/>
            <person name="Keller M."/>
            <person name="Xu J."/>
            <person name="Reddy Y.H.K."/>
            <person name="Borovok I."/>
            <person name="Grinberg I.R."/>
            <person name="Lamed R."/>
            <person name="Zhivin O."/>
            <person name="Bayer E.A."/>
            <person name="Brown S.D."/>
        </authorList>
    </citation>
    <scope>NUCLEOTIDE SEQUENCE [LARGE SCALE GENOMIC DNA]</scope>
    <source>
        <strain evidence="2">DSM 2933</strain>
    </source>
</reference>
<dbReference type="AlphaFoldDB" id="A0A0L6JM71"/>
<protein>
    <submittedName>
        <fullName evidence="1">Uncharacterized protein</fullName>
    </submittedName>
</protein>
<accession>A0A0L6JM71</accession>
<name>A0A0L6JM71_9FIRM</name>
<keyword evidence="2" id="KW-1185">Reference proteome</keyword>
<evidence type="ECO:0000313" key="2">
    <source>
        <dbReference type="Proteomes" id="UP000036923"/>
    </source>
</evidence>
<gene>
    <name evidence="1" type="ORF">Bccel_2161</name>
</gene>
<sequence>MESIRKDKEVKDINQCQEENGLRKCIPIQTSLGVLWGRDAIFIDDVEFNYNNNIVRLKGEFGSRFDIDNSATKYLLEFRSVYIFKMVELDLSDELIDMDNHNSSLFEVLESDLLKCAKRNRGVDLRHFIIQTYDDVFEIVCKDYELNIKHNE</sequence>
<comment type="caution">
    <text evidence="1">The sequence shown here is derived from an EMBL/GenBank/DDBJ whole genome shotgun (WGS) entry which is preliminary data.</text>
</comment>
<organism evidence="1 2">
    <name type="scientific">Pseudobacteroides cellulosolvens ATCC 35603 = DSM 2933</name>
    <dbReference type="NCBI Taxonomy" id="398512"/>
    <lineage>
        <taxon>Bacteria</taxon>
        <taxon>Bacillati</taxon>
        <taxon>Bacillota</taxon>
        <taxon>Clostridia</taxon>
        <taxon>Eubacteriales</taxon>
        <taxon>Oscillospiraceae</taxon>
        <taxon>Pseudobacteroides</taxon>
    </lineage>
</organism>
<dbReference type="EMBL" id="LGTC01000001">
    <property type="protein sequence ID" value="KNY26896.1"/>
    <property type="molecule type" value="Genomic_DNA"/>
</dbReference>